<reference evidence="17" key="1">
    <citation type="submission" date="2022-03" db="EMBL/GenBank/DDBJ databases">
        <title>Streptomyces 7R015 and 7R016 isolated from Barleria lupulina in Thailand.</title>
        <authorList>
            <person name="Kanchanasin P."/>
            <person name="Phongsopitanun W."/>
            <person name="Tanasupawat S."/>
        </authorList>
    </citation>
    <scope>NUCLEOTIDE SEQUENCE</scope>
    <source>
        <strain evidence="17">7R015</strain>
    </source>
</reference>
<evidence type="ECO:0000256" key="14">
    <source>
        <dbReference type="NCBIfam" id="TIGR00414"/>
    </source>
</evidence>
<keyword evidence="8" id="KW-0067">ATP-binding</keyword>
<dbReference type="EC" id="6.1.1.11" evidence="4 14"/>
<dbReference type="PANTHER" id="PTHR43697">
    <property type="entry name" value="SERYL-TRNA SYNTHETASE"/>
    <property type="match status" value="1"/>
</dbReference>
<dbReference type="GO" id="GO:0004828">
    <property type="term" value="F:serine-tRNA ligase activity"/>
    <property type="evidence" value="ECO:0007669"/>
    <property type="project" value="UniProtKB-EC"/>
</dbReference>
<evidence type="ECO:0000256" key="3">
    <source>
        <dbReference type="ARBA" id="ARBA00010728"/>
    </source>
</evidence>
<dbReference type="SUPFAM" id="SSF46589">
    <property type="entry name" value="tRNA-binding arm"/>
    <property type="match status" value="1"/>
</dbReference>
<evidence type="ECO:0000256" key="8">
    <source>
        <dbReference type="ARBA" id="ARBA00022840"/>
    </source>
</evidence>
<keyword evidence="7" id="KW-0547">Nucleotide-binding</keyword>
<dbReference type="InterPro" id="IPR015866">
    <property type="entry name" value="Ser-tRNA-synth_1_N"/>
</dbReference>
<dbReference type="EMBL" id="JALDAY010000004">
    <property type="protein sequence ID" value="MCI3272617.1"/>
    <property type="molecule type" value="Genomic_DNA"/>
</dbReference>
<keyword evidence="15" id="KW-0175">Coiled coil</keyword>
<evidence type="ECO:0000256" key="7">
    <source>
        <dbReference type="ARBA" id="ARBA00022741"/>
    </source>
</evidence>
<comment type="catalytic activity">
    <reaction evidence="12">
        <text>tRNA(Sec) + L-serine + ATP = L-seryl-tRNA(Sec) + AMP + diphosphate + H(+)</text>
        <dbReference type="Rhea" id="RHEA:42580"/>
        <dbReference type="Rhea" id="RHEA-COMP:9742"/>
        <dbReference type="Rhea" id="RHEA-COMP:10128"/>
        <dbReference type="ChEBI" id="CHEBI:15378"/>
        <dbReference type="ChEBI" id="CHEBI:30616"/>
        <dbReference type="ChEBI" id="CHEBI:33019"/>
        <dbReference type="ChEBI" id="CHEBI:33384"/>
        <dbReference type="ChEBI" id="CHEBI:78442"/>
        <dbReference type="ChEBI" id="CHEBI:78533"/>
        <dbReference type="ChEBI" id="CHEBI:456215"/>
        <dbReference type="EC" id="6.1.1.11"/>
    </reaction>
</comment>
<dbReference type="RefSeq" id="WP_242765816.1">
    <property type="nucleotide sequence ID" value="NZ_JALDAY010000004.1"/>
</dbReference>
<evidence type="ECO:0000313" key="18">
    <source>
        <dbReference type="Proteomes" id="UP001165269"/>
    </source>
</evidence>
<dbReference type="NCBIfam" id="TIGR00414">
    <property type="entry name" value="serS"/>
    <property type="match status" value="1"/>
</dbReference>
<dbReference type="InterPro" id="IPR045864">
    <property type="entry name" value="aa-tRNA-synth_II/BPL/LPL"/>
</dbReference>
<evidence type="ECO:0000256" key="1">
    <source>
        <dbReference type="ARBA" id="ARBA00004496"/>
    </source>
</evidence>
<evidence type="ECO:0000256" key="12">
    <source>
        <dbReference type="ARBA" id="ARBA00047929"/>
    </source>
</evidence>
<evidence type="ECO:0000259" key="16">
    <source>
        <dbReference type="PROSITE" id="PS50862"/>
    </source>
</evidence>
<organism evidence="17 18">
    <name type="scientific">Streptomyces cylindrosporus</name>
    <dbReference type="NCBI Taxonomy" id="2927583"/>
    <lineage>
        <taxon>Bacteria</taxon>
        <taxon>Bacillati</taxon>
        <taxon>Actinomycetota</taxon>
        <taxon>Actinomycetes</taxon>
        <taxon>Kitasatosporales</taxon>
        <taxon>Streptomycetaceae</taxon>
        <taxon>Streptomyces</taxon>
    </lineage>
</organism>
<gene>
    <name evidence="17" type="primary">serS</name>
    <name evidence="17" type="ORF">MQP27_16030</name>
</gene>
<evidence type="ECO:0000256" key="5">
    <source>
        <dbReference type="ARBA" id="ARBA00022490"/>
    </source>
</evidence>
<comment type="pathway">
    <text evidence="2">Aminoacyl-tRNA biosynthesis; selenocysteinyl-tRNA(Sec) biosynthesis; L-seryl-tRNA(Sec) from L-serine and tRNA(Sec): step 1/1.</text>
</comment>
<sequence length="421" mass="46926">MIDITLLRQHPDRVRAALAKRAVDADLTGFLALDADFRETRTAVERLRAERRRVSADIAVRHRAGEPAGELRATARTLADELAAAETRLAELAAEHQEFLDALPNLPDDDVIAGGKENNEVVRTYGTPPAYAFEPKDHVRLAQDLRLVDYRRGTALAGNGYWIYRGDGAALEWALLSHFLDAHRRAGYEFVLPPHLLTYEAGYTAGQFPKFADEVFRTDDDRFLLPTAETALVNLHRGETLDERELPLKYVAYTPCYRKESGGYRTAERGTLRGHQFNKVELFQFTRPEDSAAAQLELLARAEELVTGLGLHHRTTKLAAADISPAQAKTYDVEVWLPSLGAYAEVSSVSNARDYQARRGGIRYRPEGGGKPPYVHTLNASGLATSRLLPAILEQHQRPDGSVEVPEVLWRWGAPEVLRMA</sequence>
<name>A0ABS9Y5W8_9ACTN</name>
<comment type="caution">
    <text evidence="17">The sequence shown here is derived from an EMBL/GenBank/DDBJ whole genome shotgun (WGS) entry which is preliminary data.</text>
</comment>
<accession>A0ABS9Y5W8</accession>
<dbReference type="InterPro" id="IPR010978">
    <property type="entry name" value="tRNA-bd_arm"/>
</dbReference>
<evidence type="ECO:0000256" key="9">
    <source>
        <dbReference type="ARBA" id="ARBA00022917"/>
    </source>
</evidence>
<dbReference type="Pfam" id="PF02403">
    <property type="entry name" value="Seryl_tRNA_N"/>
    <property type="match status" value="1"/>
</dbReference>
<dbReference type="InterPro" id="IPR006195">
    <property type="entry name" value="aa-tRNA-synth_II"/>
</dbReference>
<comment type="similarity">
    <text evidence="3">Belongs to the class-II aminoacyl-tRNA synthetase family. Type-1 seryl-tRNA synthetase subfamily.</text>
</comment>
<dbReference type="Pfam" id="PF00587">
    <property type="entry name" value="tRNA-synt_2b"/>
    <property type="match status" value="1"/>
</dbReference>
<comment type="subcellular location">
    <subcellularLocation>
        <location evidence="1">Cytoplasm</location>
    </subcellularLocation>
</comment>
<evidence type="ECO:0000256" key="2">
    <source>
        <dbReference type="ARBA" id="ARBA00005045"/>
    </source>
</evidence>
<dbReference type="SUPFAM" id="SSF55681">
    <property type="entry name" value="Class II aaRS and biotin synthetases"/>
    <property type="match status" value="1"/>
</dbReference>
<keyword evidence="5" id="KW-0963">Cytoplasm</keyword>
<proteinExistence type="inferred from homology"/>
<dbReference type="Gene3D" id="1.10.287.40">
    <property type="entry name" value="Serine-tRNA synthetase, tRNA binding domain"/>
    <property type="match status" value="1"/>
</dbReference>
<evidence type="ECO:0000313" key="17">
    <source>
        <dbReference type="EMBL" id="MCI3272617.1"/>
    </source>
</evidence>
<dbReference type="PIRSF" id="PIRSF001529">
    <property type="entry name" value="Ser-tRNA-synth_IIa"/>
    <property type="match status" value="1"/>
</dbReference>
<evidence type="ECO:0000256" key="4">
    <source>
        <dbReference type="ARBA" id="ARBA00012840"/>
    </source>
</evidence>
<keyword evidence="9" id="KW-0648">Protein biosynthesis</keyword>
<feature type="coiled-coil region" evidence="15">
    <location>
        <begin position="68"/>
        <end position="102"/>
    </location>
</feature>
<dbReference type="PROSITE" id="PS50862">
    <property type="entry name" value="AA_TRNA_LIGASE_II"/>
    <property type="match status" value="1"/>
</dbReference>
<dbReference type="Gene3D" id="3.30.930.10">
    <property type="entry name" value="Bira Bifunctional Protein, Domain 2"/>
    <property type="match status" value="1"/>
</dbReference>
<keyword evidence="6 17" id="KW-0436">Ligase</keyword>
<evidence type="ECO:0000256" key="13">
    <source>
        <dbReference type="ARBA" id="ARBA00048823"/>
    </source>
</evidence>
<dbReference type="PANTHER" id="PTHR43697:SF1">
    <property type="entry name" value="SERINE--TRNA LIGASE"/>
    <property type="match status" value="1"/>
</dbReference>
<dbReference type="InterPro" id="IPR042103">
    <property type="entry name" value="SerRS_1_N_sf"/>
</dbReference>
<evidence type="ECO:0000256" key="15">
    <source>
        <dbReference type="SAM" id="Coils"/>
    </source>
</evidence>
<evidence type="ECO:0000256" key="11">
    <source>
        <dbReference type="ARBA" id="ARBA00039158"/>
    </source>
</evidence>
<dbReference type="PRINTS" id="PR00981">
    <property type="entry name" value="TRNASYNTHSER"/>
</dbReference>
<keyword evidence="18" id="KW-1185">Reference proteome</keyword>
<dbReference type="InterPro" id="IPR002317">
    <property type="entry name" value="Ser-tRNA-ligase_type_1"/>
</dbReference>
<feature type="domain" description="Aminoacyl-transfer RNA synthetases class-II family profile" evidence="16">
    <location>
        <begin position="137"/>
        <end position="406"/>
    </location>
</feature>
<protein>
    <recommendedName>
        <fullName evidence="11 14">Serine--tRNA ligase</fullName>
        <ecNumber evidence="4 14">6.1.1.11</ecNumber>
    </recommendedName>
</protein>
<keyword evidence="10" id="KW-0030">Aminoacyl-tRNA synthetase</keyword>
<evidence type="ECO:0000256" key="10">
    <source>
        <dbReference type="ARBA" id="ARBA00023146"/>
    </source>
</evidence>
<evidence type="ECO:0000256" key="6">
    <source>
        <dbReference type="ARBA" id="ARBA00022598"/>
    </source>
</evidence>
<dbReference type="Proteomes" id="UP001165269">
    <property type="component" value="Unassembled WGS sequence"/>
</dbReference>
<comment type="catalytic activity">
    <reaction evidence="13">
        <text>tRNA(Ser) + L-serine + ATP = L-seryl-tRNA(Ser) + AMP + diphosphate + H(+)</text>
        <dbReference type="Rhea" id="RHEA:12292"/>
        <dbReference type="Rhea" id="RHEA-COMP:9669"/>
        <dbReference type="Rhea" id="RHEA-COMP:9703"/>
        <dbReference type="ChEBI" id="CHEBI:15378"/>
        <dbReference type="ChEBI" id="CHEBI:30616"/>
        <dbReference type="ChEBI" id="CHEBI:33019"/>
        <dbReference type="ChEBI" id="CHEBI:33384"/>
        <dbReference type="ChEBI" id="CHEBI:78442"/>
        <dbReference type="ChEBI" id="CHEBI:78533"/>
        <dbReference type="ChEBI" id="CHEBI:456215"/>
        <dbReference type="EC" id="6.1.1.11"/>
    </reaction>
</comment>
<dbReference type="InterPro" id="IPR002314">
    <property type="entry name" value="aa-tRNA-synt_IIb"/>
</dbReference>